<dbReference type="NCBIfam" id="NF005559">
    <property type="entry name" value="PRK07231.1"/>
    <property type="match status" value="1"/>
</dbReference>
<evidence type="ECO:0000256" key="1">
    <source>
        <dbReference type="ARBA" id="ARBA00006484"/>
    </source>
</evidence>
<proteinExistence type="inferred from homology"/>
<dbReference type="RefSeq" id="WP_353574436.1">
    <property type="nucleotide sequence ID" value="NZ_JBETME010000008.1"/>
</dbReference>
<dbReference type="PRINTS" id="PR00081">
    <property type="entry name" value="GDHRDH"/>
</dbReference>
<accession>A0ABD5LKT2</accession>
<dbReference type="EMBL" id="JBETME010000008">
    <property type="protein sequence ID" value="MES4992481.1"/>
    <property type="molecule type" value="Genomic_DNA"/>
</dbReference>
<dbReference type="PRINTS" id="PR00080">
    <property type="entry name" value="SDRFAMILY"/>
</dbReference>
<reference evidence="4 5" key="1">
    <citation type="submission" date="2024-06" db="EMBL/GenBank/DDBJ databases">
        <title>Genome sequencing of Agrobacterium spp. from tobacco in Serbia.</title>
        <authorList>
            <person name="Ilicic R.J."/>
            <person name="Studholme D.J."/>
            <person name="Jelusic A."/>
            <person name="Barac G."/>
            <person name="Bagi F."/>
            <person name="Popovic Milovanovic T."/>
        </authorList>
    </citation>
    <scope>NUCLEOTIDE SEQUENCE [LARGE SCALE GENOMIC DNA]</scope>
    <source>
        <strain evidence="4 5">DA1</strain>
    </source>
</reference>
<dbReference type="GO" id="GO:0047936">
    <property type="term" value="F:glucose 1-dehydrogenase [NAD(P)+] activity"/>
    <property type="evidence" value="ECO:0007669"/>
    <property type="project" value="UniProtKB-EC"/>
</dbReference>
<evidence type="ECO:0000259" key="3">
    <source>
        <dbReference type="SMART" id="SM00822"/>
    </source>
</evidence>
<comment type="similarity">
    <text evidence="1">Belongs to the short-chain dehydrogenases/reductases (SDR) family.</text>
</comment>
<dbReference type="Proteomes" id="UP001438189">
    <property type="component" value="Unassembled WGS sequence"/>
</dbReference>
<protein>
    <submittedName>
        <fullName evidence="4">Glucose 1-dehydrogenase</fullName>
        <ecNumber evidence="4">1.1.1.47</ecNumber>
    </submittedName>
</protein>
<organism evidence="4 5">
    <name type="scientific">Agrobacterium radiobacter</name>
    <dbReference type="NCBI Taxonomy" id="362"/>
    <lineage>
        <taxon>Bacteria</taxon>
        <taxon>Pseudomonadati</taxon>
        <taxon>Pseudomonadota</taxon>
        <taxon>Alphaproteobacteria</taxon>
        <taxon>Hyphomicrobiales</taxon>
        <taxon>Rhizobiaceae</taxon>
        <taxon>Rhizobium/Agrobacterium group</taxon>
        <taxon>Agrobacterium</taxon>
        <taxon>Agrobacterium tumefaciens complex</taxon>
    </lineage>
</organism>
<feature type="domain" description="Ketoreductase" evidence="3">
    <location>
        <begin position="7"/>
        <end position="173"/>
    </location>
</feature>
<dbReference type="PROSITE" id="PS00061">
    <property type="entry name" value="ADH_SHORT"/>
    <property type="match status" value="1"/>
</dbReference>
<dbReference type="FunFam" id="3.40.50.720:FF:000084">
    <property type="entry name" value="Short-chain dehydrogenase reductase"/>
    <property type="match status" value="1"/>
</dbReference>
<dbReference type="PANTHER" id="PTHR42760:SF133">
    <property type="entry name" value="3-OXOACYL-[ACYL-CARRIER-PROTEIN] REDUCTASE"/>
    <property type="match status" value="1"/>
</dbReference>
<dbReference type="EC" id="1.1.1.47" evidence="4"/>
<dbReference type="SMART" id="SM00822">
    <property type="entry name" value="PKS_KR"/>
    <property type="match status" value="1"/>
</dbReference>
<dbReference type="AlphaFoldDB" id="A0ABD5LKT2"/>
<comment type="caution">
    <text evidence="4">The sequence shown here is derived from an EMBL/GenBank/DDBJ whole genome shotgun (WGS) entry which is preliminary data.</text>
</comment>
<keyword evidence="2 4" id="KW-0560">Oxidoreductase</keyword>
<dbReference type="InterPro" id="IPR036291">
    <property type="entry name" value="NAD(P)-bd_dom_sf"/>
</dbReference>
<dbReference type="InterPro" id="IPR002347">
    <property type="entry name" value="SDR_fam"/>
</dbReference>
<evidence type="ECO:0000313" key="5">
    <source>
        <dbReference type="Proteomes" id="UP001438189"/>
    </source>
</evidence>
<gene>
    <name evidence="4" type="ORF">ABVB70_19285</name>
</gene>
<dbReference type="InterPro" id="IPR020904">
    <property type="entry name" value="Sc_DH/Rdtase_CS"/>
</dbReference>
<sequence length="249" mass="25763">MGAVEGKVALVSGGARGIGAAVVRRLVEEGASVVFGDVLDGDGCNLAEELGERTRFAHLDVTNESEWDAAVKLAQDTFGGLDILVNNAGIVKFGSILDVSVEDWSAVINVNLNGVFLGMRAAAKALVASERGSIINISSIAGFIGIEALGSYNASKFGVRGLTKSVALDLGRYGVRVNSVHPGTIETPMTADMPPDQRHVALNRTGKPEEIANMVLFLASDASSFSTGSEFVVDGGELAGVINRLGSTG</sequence>
<dbReference type="Pfam" id="PF13561">
    <property type="entry name" value="adh_short_C2"/>
    <property type="match status" value="1"/>
</dbReference>
<dbReference type="InterPro" id="IPR057326">
    <property type="entry name" value="KR_dom"/>
</dbReference>
<dbReference type="PANTHER" id="PTHR42760">
    <property type="entry name" value="SHORT-CHAIN DEHYDROGENASES/REDUCTASES FAMILY MEMBER"/>
    <property type="match status" value="1"/>
</dbReference>
<dbReference type="Gene3D" id="3.40.50.720">
    <property type="entry name" value="NAD(P)-binding Rossmann-like Domain"/>
    <property type="match status" value="1"/>
</dbReference>
<name>A0ABD5LKT2_AGRRD</name>
<dbReference type="SUPFAM" id="SSF51735">
    <property type="entry name" value="NAD(P)-binding Rossmann-fold domains"/>
    <property type="match status" value="1"/>
</dbReference>
<evidence type="ECO:0000256" key="2">
    <source>
        <dbReference type="ARBA" id="ARBA00023002"/>
    </source>
</evidence>
<evidence type="ECO:0000313" key="4">
    <source>
        <dbReference type="EMBL" id="MES4992481.1"/>
    </source>
</evidence>